<dbReference type="GO" id="GO:0007005">
    <property type="term" value="P:mitochondrion organization"/>
    <property type="evidence" value="ECO:0007669"/>
    <property type="project" value="TreeGrafter"/>
</dbReference>
<keyword evidence="8" id="KW-1133">Transmembrane helix</keyword>
<evidence type="ECO:0000256" key="3">
    <source>
        <dbReference type="ARBA" id="ARBA00022792"/>
    </source>
</evidence>
<dbReference type="SMART" id="SM00244">
    <property type="entry name" value="PHB"/>
    <property type="match status" value="1"/>
</dbReference>
<dbReference type="Pfam" id="PF01145">
    <property type="entry name" value="Band_7"/>
    <property type="match status" value="1"/>
</dbReference>
<keyword evidence="8" id="KW-0812">Transmembrane</keyword>
<proteinExistence type="inferred from homology"/>
<comment type="subunit">
    <text evidence="7">The mitochondrial prohibitin complex consists of two subunits (PHB1 and PHB2). The subunits assemble into a membrane-associated ring-shaped supercomplex of approximately 1 mDa. Interacts with ATG24/SNX4; the interaction is direct and plays a role in mitophagy.</text>
</comment>
<dbReference type="FunFam" id="3.30.479.30:FF:000001">
    <property type="entry name" value="Prohibitin 2"/>
    <property type="match status" value="1"/>
</dbReference>
<dbReference type="Gene3D" id="3.30.479.30">
    <property type="entry name" value="Band 7 domain"/>
    <property type="match status" value="1"/>
</dbReference>
<reference evidence="10" key="1">
    <citation type="submission" date="2021-03" db="EMBL/GenBank/DDBJ databases">
        <authorList>
            <person name="Tagirdzhanova G."/>
        </authorList>
    </citation>
    <scope>NUCLEOTIDE SEQUENCE</scope>
</reference>
<evidence type="ECO:0000313" key="11">
    <source>
        <dbReference type="Proteomes" id="UP000664169"/>
    </source>
</evidence>
<evidence type="ECO:0000256" key="1">
    <source>
        <dbReference type="ARBA" id="ARBA00004273"/>
    </source>
</evidence>
<dbReference type="EMBL" id="CAJPDQ010000001">
    <property type="protein sequence ID" value="CAF9902933.1"/>
    <property type="molecule type" value="Genomic_DNA"/>
</dbReference>
<keyword evidence="3 8" id="KW-0999">Mitochondrion inner membrane</keyword>
<accession>A0A8H3I3B1</accession>
<evidence type="ECO:0000256" key="7">
    <source>
        <dbReference type="ARBA" id="ARBA00066275"/>
    </source>
</evidence>
<evidence type="ECO:0000256" key="2">
    <source>
        <dbReference type="ARBA" id="ARBA00009658"/>
    </source>
</evidence>
<protein>
    <recommendedName>
        <fullName evidence="8">Prohibitin</fullName>
    </recommendedName>
</protein>
<dbReference type="PANTHER" id="PTHR23222">
    <property type="entry name" value="PROHIBITIN"/>
    <property type="match status" value="1"/>
</dbReference>
<evidence type="ECO:0000256" key="6">
    <source>
        <dbReference type="ARBA" id="ARBA00053189"/>
    </source>
</evidence>
<organism evidence="10 11">
    <name type="scientific">Gomphillus americanus</name>
    <dbReference type="NCBI Taxonomy" id="1940652"/>
    <lineage>
        <taxon>Eukaryota</taxon>
        <taxon>Fungi</taxon>
        <taxon>Dikarya</taxon>
        <taxon>Ascomycota</taxon>
        <taxon>Pezizomycotina</taxon>
        <taxon>Lecanoromycetes</taxon>
        <taxon>OSLEUM clade</taxon>
        <taxon>Ostropomycetidae</taxon>
        <taxon>Ostropales</taxon>
        <taxon>Graphidaceae</taxon>
        <taxon>Gomphilloideae</taxon>
        <taxon>Gomphillus</taxon>
    </lineage>
</organism>
<dbReference type="PANTHER" id="PTHR23222:SF1">
    <property type="entry name" value="PROHIBITIN-2"/>
    <property type="match status" value="1"/>
</dbReference>
<keyword evidence="11" id="KW-1185">Reference proteome</keyword>
<comment type="similarity">
    <text evidence="2 8">Belongs to the prohibitin family.</text>
</comment>
<dbReference type="InterPro" id="IPR001107">
    <property type="entry name" value="Band_7"/>
</dbReference>
<dbReference type="Proteomes" id="UP000664169">
    <property type="component" value="Unassembled WGS sequence"/>
</dbReference>
<keyword evidence="4" id="KW-0496">Mitochondrion</keyword>
<comment type="function">
    <text evidence="6">Prohibitin probably acts as a holdase/unfoldase for the stabilization of newly synthesized mitochondrial proteins. Involved in mitophagy. Required for the switch to necrotrophic growth.</text>
</comment>
<dbReference type="CDD" id="cd03401">
    <property type="entry name" value="SPFH_prohibitin"/>
    <property type="match status" value="1"/>
</dbReference>
<evidence type="ECO:0000259" key="9">
    <source>
        <dbReference type="SMART" id="SM00244"/>
    </source>
</evidence>
<dbReference type="GO" id="GO:0035632">
    <property type="term" value="C:mitochondrial prohibitin complex"/>
    <property type="evidence" value="ECO:0007669"/>
    <property type="project" value="UniProtKB-ARBA"/>
</dbReference>
<evidence type="ECO:0000256" key="4">
    <source>
        <dbReference type="ARBA" id="ARBA00023128"/>
    </source>
</evidence>
<comment type="caution">
    <text evidence="10">The sequence shown here is derived from an EMBL/GenBank/DDBJ whole genome shotgun (WGS) entry which is preliminary data.</text>
</comment>
<feature type="domain" description="Band 7" evidence="9">
    <location>
        <begin position="53"/>
        <end position="214"/>
    </location>
</feature>
<dbReference type="GO" id="GO:0000423">
    <property type="term" value="P:mitophagy"/>
    <property type="evidence" value="ECO:0007669"/>
    <property type="project" value="UniProtKB-ARBA"/>
</dbReference>
<dbReference type="AlphaFoldDB" id="A0A8H3I3B1"/>
<dbReference type="InterPro" id="IPR000163">
    <property type="entry name" value="Prohibitin"/>
</dbReference>
<dbReference type="OrthoDB" id="275637at2759"/>
<evidence type="ECO:0000256" key="8">
    <source>
        <dbReference type="RuleBase" id="RU366048"/>
    </source>
</evidence>
<gene>
    <name evidence="10" type="primary">PHB2</name>
    <name evidence="10" type="ORF">GOMPHAMPRED_000037</name>
</gene>
<dbReference type="PRINTS" id="PR00679">
    <property type="entry name" value="PROHIBITIN"/>
</dbReference>
<dbReference type="SUPFAM" id="SSF117892">
    <property type="entry name" value="Band 7/SPFH domain"/>
    <property type="match status" value="1"/>
</dbReference>
<evidence type="ECO:0000256" key="5">
    <source>
        <dbReference type="ARBA" id="ARBA00023136"/>
    </source>
</evidence>
<evidence type="ECO:0000313" key="10">
    <source>
        <dbReference type="EMBL" id="CAF9902933.1"/>
    </source>
</evidence>
<name>A0A8H3I3B1_9LECA</name>
<dbReference type="InterPro" id="IPR036013">
    <property type="entry name" value="Band_7/SPFH_dom_sf"/>
</dbReference>
<comment type="subcellular location">
    <subcellularLocation>
        <location evidence="1 8">Mitochondrion inner membrane</location>
    </subcellularLocation>
</comment>
<keyword evidence="5 8" id="KW-0472">Membrane</keyword>
<sequence>MAQDPRETFRKLQQSIRNARGSGGGMPPGGPQGVAAIGLGALVLGGVYLASNALFNVDGGHRAIKYTRIGGVQKEIFAEGTHFRIPWFETPITYDVRAKPRNVASLTGTKDLQMVNITCRVLSRPRIEALPQIYRTLGTDYDERVLPSIVNEVLKSVVAQFNASQLITQRESVARMVRENLARRAARFNILLDDVSLTHLNFSPEFTAAVEAKQVAQQEAQRAAFVVDKARQEKQATVVRAQGEARSAELIGDAIKKSRSYVDLRRIENARAIAQILQEAGGRNKLYLDSEGLGLNVSDTDKK</sequence>
<feature type="transmembrane region" description="Helical" evidence="8">
    <location>
        <begin position="34"/>
        <end position="55"/>
    </location>
</feature>